<dbReference type="PROSITE" id="PS00061">
    <property type="entry name" value="ADH_SHORT"/>
    <property type="match status" value="1"/>
</dbReference>
<evidence type="ECO:0000256" key="1">
    <source>
        <dbReference type="ARBA" id="ARBA00006484"/>
    </source>
</evidence>
<gene>
    <name evidence="3" type="ORF">CP977_14545</name>
</gene>
<reference evidence="3 4" key="1">
    <citation type="submission" date="2017-09" db="EMBL/GenBank/DDBJ databases">
        <authorList>
            <person name="Lee N."/>
            <person name="Cho B.-K."/>
        </authorList>
    </citation>
    <scope>NUCLEOTIDE SEQUENCE [LARGE SCALE GENOMIC DNA]</scope>
    <source>
        <strain evidence="3 4">ATCC 19740</strain>
    </source>
</reference>
<proteinExistence type="inferred from homology"/>
<evidence type="ECO:0000313" key="4">
    <source>
        <dbReference type="Proteomes" id="UP000326029"/>
    </source>
</evidence>
<dbReference type="InterPro" id="IPR002347">
    <property type="entry name" value="SDR_fam"/>
</dbReference>
<dbReference type="InterPro" id="IPR020904">
    <property type="entry name" value="Sc_DH/Rdtase_CS"/>
</dbReference>
<dbReference type="PANTHER" id="PTHR42760">
    <property type="entry name" value="SHORT-CHAIN DEHYDROGENASES/REDUCTASES FAMILY MEMBER"/>
    <property type="match status" value="1"/>
</dbReference>
<feature type="compositionally biased region" description="Basic residues" evidence="2">
    <location>
        <begin position="47"/>
        <end position="73"/>
    </location>
</feature>
<evidence type="ECO:0000313" key="3">
    <source>
        <dbReference type="EMBL" id="QEV36835.1"/>
    </source>
</evidence>
<evidence type="ECO:0000256" key="2">
    <source>
        <dbReference type="SAM" id="MobiDB-lite"/>
    </source>
</evidence>
<dbReference type="SUPFAM" id="SSF51735">
    <property type="entry name" value="NAD(P)-binding Rossmann-fold domains"/>
    <property type="match status" value="1"/>
</dbReference>
<dbReference type="Pfam" id="PF13561">
    <property type="entry name" value="adh_short_C2"/>
    <property type="match status" value="1"/>
</dbReference>
<dbReference type="InterPro" id="IPR036291">
    <property type="entry name" value="NAD(P)-bd_dom_sf"/>
</dbReference>
<comment type="similarity">
    <text evidence="1">Belongs to the short-chain dehydrogenases/reductases (SDR) family.</text>
</comment>
<dbReference type="Gene3D" id="3.40.50.720">
    <property type="entry name" value="NAD(P)-binding Rossmann-like Domain"/>
    <property type="match status" value="1"/>
</dbReference>
<protein>
    <submittedName>
        <fullName evidence="3">3-oxoacyl-ACP reductase FabG</fullName>
    </submittedName>
</protein>
<dbReference type="PANTHER" id="PTHR42760:SF40">
    <property type="entry name" value="3-OXOACYL-[ACYL-CARRIER-PROTEIN] REDUCTASE, CHLOROPLASTIC"/>
    <property type="match status" value="1"/>
</dbReference>
<dbReference type="Proteomes" id="UP000326029">
    <property type="component" value="Chromosome"/>
</dbReference>
<organism evidence="3 4">
    <name type="scientific">Streptomyces cinereoruber</name>
    <dbReference type="NCBI Taxonomy" id="67260"/>
    <lineage>
        <taxon>Bacteria</taxon>
        <taxon>Bacillati</taxon>
        <taxon>Actinomycetota</taxon>
        <taxon>Actinomycetes</taxon>
        <taxon>Kitasatosporales</taxon>
        <taxon>Streptomycetaceae</taxon>
        <taxon>Streptomyces</taxon>
    </lineage>
</organism>
<accession>A0ABX6BPG7</accession>
<sequence>MPLRAGDRGGGGRPPGRLQHPDGRPAGGFPRRGRPGRQGDPPVRLARPARRLRPHRLRHRAGGLPPRRRTGRARRLAALVLPGGVPGPRRGPPADGGARVTAVPSLAGRTALVTGGGSGIGRAVVVTLASLGARVAVNHPPGAAPAPDGEELPDGCFAVPADVRDRRQVSALFETVGRRFDRLDILVNNAGVFPRAQVLDIDEAGWDLVLDTNLKGAFFCSQEAAAMMVPQRSGRIVNVASSAALTGSPKGAHYAASKAGLVGLGKSLARALGGYGITVNTVAPGVTRTAQPGLDEDGFLAEGRKVPLGRVARAQDVADTVAFLVGDAAGYLTGQTLGVNGGTVMVP</sequence>
<keyword evidence="4" id="KW-1185">Reference proteome</keyword>
<dbReference type="PRINTS" id="PR00080">
    <property type="entry name" value="SDRFAMILY"/>
</dbReference>
<feature type="region of interest" description="Disordered" evidence="2">
    <location>
        <begin position="1"/>
        <end position="73"/>
    </location>
</feature>
<name>A0ABX6BPG7_9ACTN</name>
<dbReference type="PRINTS" id="PR00081">
    <property type="entry name" value="GDHRDH"/>
</dbReference>
<dbReference type="CDD" id="cd05233">
    <property type="entry name" value="SDR_c"/>
    <property type="match status" value="1"/>
</dbReference>
<dbReference type="EMBL" id="CP023693">
    <property type="protein sequence ID" value="QEV36835.1"/>
    <property type="molecule type" value="Genomic_DNA"/>
</dbReference>